<keyword evidence="4" id="KW-0732">Signal</keyword>
<proteinExistence type="predicted"/>
<keyword evidence="6" id="KW-1185">Reference proteome</keyword>
<feature type="coiled-coil region" evidence="1">
    <location>
        <begin position="94"/>
        <end position="121"/>
    </location>
</feature>
<evidence type="ECO:0000256" key="1">
    <source>
        <dbReference type="SAM" id="Coils"/>
    </source>
</evidence>
<dbReference type="SUPFAM" id="SSF50978">
    <property type="entry name" value="WD40 repeat-like"/>
    <property type="match status" value="1"/>
</dbReference>
<keyword evidence="3" id="KW-1133">Transmembrane helix</keyword>
<gene>
    <name evidence="5" type="ORF">Plil01_001231100</name>
</gene>
<dbReference type="AlphaFoldDB" id="A0A9W6UAB5"/>
<accession>A0A9W6UAB5</accession>
<reference evidence="5" key="1">
    <citation type="submission" date="2023-04" db="EMBL/GenBank/DDBJ databases">
        <title>Phytophthora lilii NBRC 32176.</title>
        <authorList>
            <person name="Ichikawa N."/>
            <person name="Sato H."/>
            <person name="Tonouchi N."/>
        </authorList>
    </citation>
    <scope>NUCLEOTIDE SEQUENCE</scope>
    <source>
        <strain evidence="5">NBRC 32176</strain>
    </source>
</reference>
<keyword evidence="3" id="KW-0472">Membrane</keyword>
<dbReference type="Proteomes" id="UP001165083">
    <property type="component" value="Unassembled WGS sequence"/>
</dbReference>
<name>A0A9W6UAB5_9STRA</name>
<sequence>MLRRGLWLFLLCILLHGKFALHAGETEVALEVDGSVVDENRPVVSVAGDRETNGEDDRVQQSAPMQKATSEDAETMEMGNAGGMQQETDVATVMTTLQQELAEVEQMVKLQEKKLQVLEKMRLQWMENNEERDEEQDEVVKKRKGRIDVEERINRKLDAAIAETVAESAANNFDTYFVEKVSIQLEGEVADMKMIKMHTTSAMELIAIAYRDGLVVFYTSTGDELLRIPTEKQAINKIALEMQDDQPCLVVSYDIPEVDIYELSLIEQSNGNADKPLKSSQPPTFTISTRSAYLLRVHERRQLQLSAKTSAVATARSSRQLVVAVAQVDGIIDFFALNGTSLRQMQTNASISAIETRRNLLAFSNGTGVIVSSMTRAQGSVFQACPGTSAKISSITFDAVQPEIMYAGSQKGEILVYAVNAGGSAQCRLLSRFTIKTRPRDLTPLALVTIKTYVIAAGPQDIAIFNVSKTQRNGISLSRVCALRLGNPTDLADNVERRTKHNTLVMSFSDGTMGSHLAFITAGVVGQDNRQSTMIIFQSLLPDELDTSEFPWTVFLYAGVVILAVAGSQLFYRWQRQTSVNPWDSIGKPHDSTFGKYGGFKGHEHSPDFDGEDFGRYNSLSDELRRKIAQAKQGPTRRPVDDEADY</sequence>
<dbReference type="EMBL" id="BSXW01000754">
    <property type="protein sequence ID" value="GMF29081.1"/>
    <property type="molecule type" value="Genomic_DNA"/>
</dbReference>
<comment type="caution">
    <text evidence="5">The sequence shown here is derived from an EMBL/GenBank/DDBJ whole genome shotgun (WGS) entry which is preliminary data.</text>
</comment>
<evidence type="ECO:0000256" key="4">
    <source>
        <dbReference type="SAM" id="SignalP"/>
    </source>
</evidence>
<evidence type="ECO:0000256" key="3">
    <source>
        <dbReference type="SAM" id="Phobius"/>
    </source>
</evidence>
<keyword evidence="3" id="KW-0812">Transmembrane</keyword>
<dbReference type="InterPro" id="IPR015943">
    <property type="entry name" value="WD40/YVTN_repeat-like_dom_sf"/>
</dbReference>
<evidence type="ECO:0000256" key="2">
    <source>
        <dbReference type="SAM" id="MobiDB-lite"/>
    </source>
</evidence>
<organism evidence="5 6">
    <name type="scientific">Phytophthora lilii</name>
    <dbReference type="NCBI Taxonomy" id="2077276"/>
    <lineage>
        <taxon>Eukaryota</taxon>
        <taxon>Sar</taxon>
        <taxon>Stramenopiles</taxon>
        <taxon>Oomycota</taxon>
        <taxon>Peronosporomycetes</taxon>
        <taxon>Peronosporales</taxon>
        <taxon>Peronosporaceae</taxon>
        <taxon>Phytophthora</taxon>
    </lineage>
</organism>
<evidence type="ECO:0000313" key="6">
    <source>
        <dbReference type="Proteomes" id="UP001165083"/>
    </source>
</evidence>
<feature type="region of interest" description="Disordered" evidence="2">
    <location>
        <begin position="47"/>
        <end position="73"/>
    </location>
</feature>
<feature type="signal peptide" evidence="4">
    <location>
        <begin position="1"/>
        <end position="20"/>
    </location>
</feature>
<feature type="chain" id="PRO_5040830811" evidence="4">
    <location>
        <begin position="21"/>
        <end position="646"/>
    </location>
</feature>
<dbReference type="Gene3D" id="2.130.10.10">
    <property type="entry name" value="YVTN repeat-like/Quinoprotein amine dehydrogenase"/>
    <property type="match status" value="1"/>
</dbReference>
<evidence type="ECO:0000313" key="5">
    <source>
        <dbReference type="EMBL" id="GMF29081.1"/>
    </source>
</evidence>
<dbReference type="OrthoDB" id="126946at2759"/>
<dbReference type="InterPro" id="IPR036322">
    <property type="entry name" value="WD40_repeat_dom_sf"/>
</dbReference>
<feature type="transmembrane region" description="Helical" evidence="3">
    <location>
        <begin position="550"/>
        <end position="572"/>
    </location>
</feature>
<keyword evidence="1" id="KW-0175">Coiled coil</keyword>
<protein>
    <submittedName>
        <fullName evidence="5">Unnamed protein product</fullName>
    </submittedName>
</protein>
<feature type="compositionally biased region" description="Basic and acidic residues" evidence="2">
    <location>
        <begin position="48"/>
        <end position="59"/>
    </location>
</feature>